<reference evidence="4 5" key="1">
    <citation type="submission" date="2020-10" db="EMBL/GenBank/DDBJ databases">
        <title>Pygocentrus nattereri (red-bellied piranha) genome, fPygNat1, primary haplotype.</title>
        <authorList>
            <person name="Myers G."/>
            <person name="Meyer A."/>
            <person name="Karagic N."/>
            <person name="Pippel M."/>
            <person name="Winkler S."/>
            <person name="Tracey A."/>
            <person name="Wood J."/>
            <person name="Formenti G."/>
            <person name="Howe K."/>
            <person name="Fedrigo O."/>
            <person name="Jarvis E.D."/>
        </authorList>
    </citation>
    <scope>NUCLEOTIDE SEQUENCE [LARGE SCALE GENOMIC DNA]</scope>
</reference>
<dbReference type="GeneID" id="108429963"/>
<dbReference type="SUPFAM" id="SSF57302">
    <property type="entry name" value="Snake toxin-like"/>
    <property type="match status" value="2"/>
</dbReference>
<dbReference type="Proteomes" id="UP001501920">
    <property type="component" value="Chromosome 3"/>
</dbReference>
<proteinExistence type="predicted"/>
<keyword evidence="5" id="KW-1185">Reference proteome</keyword>
<dbReference type="GeneTree" id="ENSGT00940000163304"/>
<dbReference type="CTD" id="100334152"/>
<evidence type="ECO:0000313" key="5">
    <source>
        <dbReference type="Proteomes" id="UP001501920"/>
    </source>
</evidence>
<dbReference type="InterPro" id="IPR050918">
    <property type="entry name" value="CNF-like_PLA2_Inhibitor"/>
</dbReference>
<dbReference type="PANTHER" id="PTHR20914:SF24">
    <property type="entry name" value="LYMPHOCYTE ANTIGEN 6 FAMILY MEMBER M2-RELATED"/>
    <property type="match status" value="1"/>
</dbReference>
<dbReference type="PANTHER" id="PTHR20914">
    <property type="entry name" value="LY6/PLAUR DOMAIN-CONTAINING PROTEIN 8"/>
    <property type="match status" value="1"/>
</dbReference>
<dbReference type="InterPro" id="IPR045860">
    <property type="entry name" value="Snake_toxin-like_sf"/>
</dbReference>
<dbReference type="Ensembl" id="ENSPNAT00000085132.1">
    <property type="protein sequence ID" value="ENSPNAP00000048454.1"/>
    <property type="gene ID" value="ENSPNAG00000035394.1"/>
</dbReference>
<reference evidence="4" key="3">
    <citation type="submission" date="2025-09" db="UniProtKB">
        <authorList>
            <consortium name="Ensembl"/>
        </authorList>
    </citation>
    <scope>IDENTIFICATION</scope>
</reference>
<dbReference type="InterPro" id="IPR016054">
    <property type="entry name" value="LY6_UPA_recep-like"/>
</dbReference>
<keyword evidence="2" id="KW-0964">Secreted</keyword>
<dbReference type="Gene3D" id="2.10.60.10">
    <property type="entry name" value="CD59"/>
    <property type="match status" value="2"/>
</dbReference>
<evidence type="ECO:0000256" key="2">
    <source>
        <dbReference type="ARBA" id="ARBA00022525"/>
    </source>
</evidence>
<sequence length="231" mass="25100">MIWMAHLNKVSSPSWLSAVSAEIKMIQSTLLILMSALFCKVLSLTCYECIPETSVKCTERKVECPAGQCGNMKTTAYVGSTVLVDMVMKNCSFIQQCVTASVNFGVTKTKISNQCCNTDLCNSQRQPDVMSNIPNGIQCYTCNGEDCTSILDCVDEEDHCIKSTVSADGQTTMMRGCATRSFCMGDLSTHLAQSNTVVGLTCCEGNLCNSVKRNTQNFLFLGLLLASVISH</sequence>
<dbReference type="AlphaFoldDB" id="A0AAR2JE08"/>
<dbReference type="GO" id="GO:0005576">
    <property type="term" value="C:extracellular region"/>
    <property type="evidence" value="ECO:0007669"/>
    <property type="project" value="UniProtKB-SubCell"/>
</dbReference>
<protein>
    <recommendedName>
        <fullName evidence="3">UPAR/Ly6 domain-containing protein</fullName>
    </recommendedName>
</protein>
<feature type="domain" description="UPAR/Ly6" evidence="3">
    <location>
        <begin position="137"/>
        <end position="217"/>
    </location>
</feature>
<reference evidence="4" key="2">
    <citation type="submission" date="2025-08" db="UniProtKB">
        <authorList>
            <consortium name="Ensembl"/>
        </authorList>
    </citation>
    <scope>IDENTIFICATION</scope>
</reference>
<organism evidence="4 5">
    <name type="scientific">Pygocentrus nattereri</name>
    <name type="common">Red-bellied piranha</name>
    <dbReference type="NCBI Taxonomy" id="42514"/>
    <lineage>
        <taxon>Eukaryota</taxon>
        <taxon>Metazoa</taxon>
        <taxon>Chordata</taxon>
        <taxon>Craniata</taxon>
        <taxon>Vertebrata</taxon>
        <taxon>Euteleostomi</taxon>
        <taxon>Actinopterygii</taxon>
        <taxon>Neopterygii</taxon>
        <taxon>Teleostei</taxon>
        <taxon>Ostariophysi</taxon>
        <taxon>Characiformes</taxon>
        <taxon>Characoidei</taxon>
        <taxon>Pygocentrus</taxon>
    </lineage>
</organism>
<dbReference type="RefSeq" id="XP_017557549.2">
    <property type="nucleotide sequence ID" value="XM_017702060.2"/>
</dbReference>
<comment type="subcellular location">
    <subcellularLocation>
        <location evidence="1">Secreted</location>
    </subcellularLocation>
</comment>
<evidence type="ECO:0000313" key="4">
    <source>
        <dbReference type="Ensembl" id="ENSPNAP00000048454.1"/>
    </source>
</evidence>
<dbReference type="SMART" id="SM00134">
    <property type="entry name" value="LU"/>
    <property type="match status" value="2"/>
</dbReference>
<dbReference type="Pfam" id="PF00021">
    <property type="entry name" value="UPAR_LY6"/>
    <property type="match status" value="2"/>
</dbReference>
<evidence type="ECO:0000259" key="3">
    <source>
        <dbReference type="SMART" id="SM00134"/>
    </source>
</evidence>
<feature type="domain" description="UPAR/Ly6" evidence="3">
    <location>
        <begin position="44"/>
        <end position="136"/>
    </location>
</feature>
<accession>A0AAR2JE08</accession>
<name>A0AAR2JE08_PYGNA</name>
<evidence type="ECO:0000256" key="1">
    <source>
        <dbReference type="ARBA" id="ARBA00004613"/>
    </source>
</evidence>